<keyword evidence="2 6" id="KW-1003">Cell membrane</keyword>
<evidence type="ECO:0000256" key="4">
    <source>
        <dbReference type="ARBA" id="ARBA00022989"/>
    </source>
</evidence>
<dbReference type="Pfam" id="PF09335">
    <property type="entry name" value="VTT_dom"/>
    <property type="match status" value="1"/>
</dbReference>
<sequence>MKLKRLRKQKFLNRQNAIAFSILLLCLLVCAWVWVQPGFDVFSAQGLEQVIQSWGWLGVFVYIGILILSVVLSPIPSAPLAVAAGMVWGPIWAGIYSVIGGFLGGLLAYFIGYTLGRSAVRVLTGKLIYFSENRGEVYLGWVIFITRLLPVLSFDLISYGAGIAGLSLPIYATTTLLGMIPSTFLLTFLGSTFTVGLPFGIVLSVLFLTFLIGLPYGIHRYNWFNMRDIIHVE</sequence>
<accession>A0A1U7J9H4</accession>
<feature type="domain" description="VTT" evidence="7">
    <location>
        <begin position="75"/>
        <end position="191"/>
    </location>
</feature>
<feature type="transmembrane region" description="Helical" evidence="6">
    <location>
        <begin position="169"/>
        <end position="189"/>
    </location>
</feature>
<keyword evidence="9" id="KW-1185">Reference proteome</keyword>
<organism evidence="8 9">
    <name type="scientific">Phormidium tenue NIES-30</name>
    <dbReference type="NCBI Taxonomy" id="549789"/>
    <lineage>
        <taxon>Bacteria</taxon>
        <taxon>Bacillati</taxon>
        <taxon>Cyanobacteriota</taxon>
        <taxon>Cyanophyceae</taxon>
        <taxon>Oscillatoriophycideae</taxon>
        <taxon>Oscillatoriales</taxon>
        <taxon>Oscillatoriaceae</taxon>
        <taxon>Phormidium</taxon>
    </lineage>
</organism>
<keyword evidence="5 6" id="KW-0472">Membrane</keyword>
<evidence type="ECO:0000256" key="1">
    <source>
        <dbReference type="ARBA" id="ARBA00004651"/>
    </source>
</evidence>
<dbReference type="InterPro" id="IPR015414">
    <property type="entry name" value="TMEM64"/>
</dbReference>
<protein>
    <recommendedName>
        <fullName evidence="6">TVP38/TMEM64 family membrane protein</fullName>
    </recommendedName>
</protein>
<dbReference type="Proteomes" id="UP000185557">
    <property type="component" value="Unassembled WGS sequence"/>
</dbReference>
<keyword evidence="4 6" id="KW-1133">Transmembrane helix</keyword>
<dbReference type="GO" id="GO:0005886">
    <property type="term" value="C:plasma membrane"/>
    <property type="evidence" value="ECO:0007669"/>
    <property type="project" value="UniProtKB-SubCell"/>
</dbReference>
<dbReference type="OrthoDB" id="9812980at2"/>
<comment type="similarity">
    <text evidence="6">Belongs to the TVP38/TMEM64 family.</text>
</comment>
<comment type="caution">
    <text evidence="8">The sequence shown here is derived from an EMBL/GenBank/DDBJ whole genome shotgun (WGS) entry which is preliminary data.</text>
</comment>
<dbReference type="PANTHER" id="PTHR12677">
    <property type="entry name" value="GOLGI APPARATUS MEMBRANE PROTEIN TVP38-RELATED"/>
    <property type="match status" value="1"/>
</dbReference>
<evidence type="ECO:0000313" key="8">
    <source>
        <dbReference type="EMBL" id="OKH50157.1"/>
    </source>
</evidence>
<evidence type="ECO:0000256" key="5">
    <source>
        <dbReference type="ARBA" id="ARBA00023136"/>
    </source>
</evidence>
<dbReference type="PANTHER" id="PTHR12677:SF59">
    <property type="entry name" value="GOLGI APPARATUS MEMBRANE PROTEIN TVP38-RELATED"/>
    <property type="match status" value="1"/>
</dbReference>
<feature type="transmembrane region" description="Helical" evidence="6">
    <location>
        <begin position="138"/>
        <end position="157"/>
    </location>
</feature>
<feature type="transmembrane region" description="Helical" evidence="6">
    <location>
        <begin position="54"/>
        <end position="75"/>
    </location>
</feature>
<evidence type="ECO:0000256" key="3">
    <source>
        <dbReference type="ARBA" id="ARBA00022692"/>
    </source>
</evidence>
<feature type="transmembrane region" description="Helical" evidence="6">
    <location>
        <begin position="195"/>
        <end position="218"/>
    </location>
</feature>
<evidence type="ECO:0000256" key="6">
    <source>
        <dbReference type="RuleBase" id="RU366058"/>
    </source>
</evidence>
<comment type="subcellular location">
    <subcellularLocation>
        <location evidence="1 6">Cell membrane</location>
        <topology evidence="1 6">Multi-pass membrane protein</topology>
    </subcellularLocation>
</comment>
<dbReference type="STRING" id="549789.NIES30_05520"/>
<evidence type="ECO:0000259" key="7">
    <source>
        <dbReference type="Pfam" id="PF09335"/>
    </source>
</evidence>
<dbReference type="EMBL" id="MRCG01000002">
    <property type="protein sequence ID" value="OKH50157.1"/>
    <property type="molecule type" value="Genomic_DNA"/>
</dbReference>
<reference evidence="8 9" key="1">
    <citation type="submission" date="2016-11" db="EMBL/GenBank/DDBJ databases">
        <title>Draft Genome Sequences of Nine Cyanobacterial Strains from Diverse Habitats.</title>
        <authorList>
            <person name="Zhu T."/>
            <person name="Hou S."/>
            <person name="Lu X."/>
            <person name="Hess W.R."/>
        </authorList>
    </citation>
    <scope>NUCLEOTIDE SEQUENCE [LARGE SCALE GENOMIC DNA]</scope>
    <source>
        <strain evidence="8 9">NIES-30</strain>
    </source>
</reference>
<evidence type="ECO:0000256" key="2">
    <source>
        <dbReference type="ARBA" id="ARBA00022475"/>
    </source>
</evidence>
<feature type="transmembrane region" description="Helical" evidence="6">
    <location>
        <begin position="87"/>
        <end position="111"/>
    </location>
</feature>
<dbReference type="InterPro" id="IPR032816">
    <property type="entry name" value="VTT_dom"/>
</dbReference>
<name>A0A1U7J9H4_9CYAN</name>
<dbReference type="RefSeq" id="WP_073607397.1">
    <property type="nucleotide sequence ID" value="NZ_MRCG01000002.1"/>
</dbReference>
<gene>
    <name evidence="8" type="ORF">NIES30_05520</name>
</gene>
<dbReference type="AlphaFoldDB" id="A0A1U7J9H4"/>
<proteinExistence type="inferred from homology"/>
<keyword evidence="3 6" id="KW-0812">Transmembrane</keyword>
<feature type="transmembrane region" description="Helical" evidence="6">
    <location>
        <begin position="12"/>
        <end position="34"/>
    </location>
</feature>
<evidence type="ECO:0000313" key="9">
    <source>
        <dbReference type="Proteomes" id="UP000185557"/>
    </source>
</evidence>